<dbReference type="PANTHER" id="PTHR30154:SF34">
    <property type="entry name" value="TRANSCRIPTIONAL REGULATOR AZLB"/>
    <property type="match status" value="1"/>
</dbReference>
<dbReference type="InterPro" id="IPR019887">
    <property type="entry name" value="Tscrpt_reg_AsnC/Lrp_C"/>
</dbReference>
<dbReference type="InterPro" id="IPR036390">
    <property type="entry name" value="WH_DNA-bd_sf"/>
</dbReference>
<dbReference type="InterPro" id="IPR036388">
    <property type="entry name" value="WH-like_DNA-bd_sf"/>
</dbReference>
<dbReference type="InterPro" id="IPR011008">
    <property type="entry name" value="Dimeric_a/b-barrel"/>
</dbReference>
<keyword evidence="1" id="KW-0805">Transcription regulation</keyword>
<evidence type="ECO:0000256" key="1">
    <source>
        <dbReference type="ARBA" id="ARBA00023015"/>
    </source>
</evidence>
<dbReference type="PROSITE" id="PS50956">
    <property type="entry name" value="HTH_ASNC_2"/>
    <property type="match status" value="1"/>
</dbReference>
<dbReference type="InterPro" id="IPR000485">
    <property type="entry name" value="AsnC-type_HTH_dom"/>
</dbReference>
<dbReference type="Gene3D" id="3.30.70.920">
    <property type="match status" value="1"/>
</dbReference>
<dbReference type="GO" id="GO:0043200">
    <property type="term" value="P:response to amino acid"/>
    <property type="evidence" value="ECO:0007669"/>
    <property type="project" value="TreeGrafter"/>
</dbReference>
<evidence type="ECO:0000259" key="4">
    <source>
        <dbReference type="PROSITE" id="PS50956"/>
    </source>
</evidence>
<comment type="caution">
    <text evidence="5">The sequence shown here is derived from an EMBL/GenBank/DDBJ whole genome shotgun (WGS) entry which is preliminary data.</text>
</comment>
<reference evidence="5" key="1">
    <citation type="journal article" date="2015" name="Nature">
        <title>Complex archaea that bridge the gap between prokaryotes and eukaryotes.</title>
        <authorList>
            <person name="Spang A."/>
            <person name="Saw J.H."/>
            <person name="Jorgensen S.L."/>
            <person name="Zaremba-Niedzwiedzka K."/>
            <person name="Martijn J."/>
            <person name="Lind A.E."/>
            <person name="van Eijk R."/>
            <person name="Schleper C."/>
            <person name="Guy L."/>
            <person name="Ettema T.J."/>
        </authorList>
    </citation>
    <scope>NUCLEOTIDE SEQUENCE</scope>
</reference>
<gene>
    <name evidence="5" type="ORF">LCGC14_0794830</name>
</gene>
<evidence type="ECO:0000256" key="3">
    <source>
        <dbReference type="ARBA" id="ARBA00023163"/>
    </source>
</evidence>
<sequence length="162" mass="18408">MKEFELSSIDDIDIEILRILNEDGRETFNKIASVLKKSPVTIKKHVENLEKRGIIKGYGAQIDFEKLGYNIIAIIEITVSKGKMLDVEKEIGNNPNVFAVYDITGTYDALILARFKNRQELSEMVKSIHISANVEHTNTHLILNVVKEESSFAKLMDKESKK</sequence>
<dbReference type="Pfam" id="PF13412">
    <property type="entry name" value="HTH_24"/>
    <property type="match status" value="1"/>
</dbReference>
<dbReference type="InterPro" id="IPR019888">
    <property type="entry name" value="Tscrpt_reg_AsnC-like"/>
</dbReference>
<dbReference type="InterPro" id="IPR011991">
    <property type="entry name" value="ArsR-like_HTH"/>
</dbReference>
<evidence type="ECO:0000256" key="2">
    <source>
        <dbReference type="ARBA" id="ARBA00023125"/>
    </source>
</evidence>
<accession>A0A0F9SBH1</accession>
<dbReference type="GO" id="GO:0043565">
    <property type="term" value="F:sequence-specific DNA binding"/>
    <property type="evidence" value="ECO:0007669"/>
    <property type="project" value="InterPro"/>
</dbReference>
<dbReference type="SMART" id="SM00344">
    <property type="entry name" value="HTH_ASNC"/>
    <property type="match status" value="1"/>
</dbReference>
<dbReference type="AlphaFoldDB" id="A0A0F9SBH1"/>
<organism evidence="5">
    <name type="scientific">marine sediment metagenome</name>
    <dbReference type="NCBI Taxonomy" id="412755"/>
    <lineage>
        <taxon>unclassified sequences</taxon>
        <taxon>metagenomes</taxon>
        <taxon>ecological metagenomes</taxon>
    </lineage>
</organism>
<keyword evidence="2" id="KW-0238">DNA-binding</keyword>
<name>A0A0F9SBH1_9ZZZZ</name>
<dbReference type="EMBL" id="LAZR01002113">
    <property type="protein sequence ID" value="KKN34321.1"/>
    <property type="molecule type" value="Genomic_DNA"/>
</dbReference>
<proteinExistence type="predicted"/>
<evidence type="ECO:0000313" key="5">
    <source>
        <dbReference type="EMBL" id="KKN34321.1"/>
    </source>
</evidence>
<keyword evidence="3" id="KW-0804">Transcription</keyword>
<dbReference type="SUPFAM" id="SSF54909">
    <property type="entry name" value="Dimeric alpha+beta barrel"/>
    <property type="match status" value="1"/>
</dbReference>
<dbReference type="SUPFAM" id="SSF46785">
    <property type="entry name" value="Winged helix' DNA-binding domain"/>
    <property type="match status" value="1"/>
</dbReference>
<dbReference type="CDD" id="cd00090">
    <property type="entry name" value="HTH_ARSR"/>
    <property type="match status" value="1"/>
</dbReference>
<dbReference type="GO" id="GO:0005829">
    <property type="term" value="C:cytosol"/>
    <property type="evidence" value="ECO:0007669"/>
    <property type="project" value="TreeGrafter"/>
</dbReference>
<protein>
    <recommendedName>
        <fullName evidence="4">HTH asnC-type domain-containing protein</fullName>
    </recommendedName>
</protein>
<dbReference type="Gene3D" id="1.10.10.10">
    <property type="entry name" value="Winged helix-like DNA-binding domain superfamily/Winged helix DNA-binding domain"/>
    <property type="match status" value="1"/>
</dbReference>
<dbReference type="PANTHER" id="PTHR30154">
    <property type="entry name" value="LEUCINE-RESPONSIVE REGULATORY PROTEIN"/>
    <property type="match status" value="1"/>
</dbReference>
<dbReference type="PRINTS" id="PR00033">
    <property type="entry name" value="HTHASNC"/>
</dbReference>
<dbReference type="Pfam" id="PF01037">
    <property type="entry name" value="AsnC_trans_reg"/>
    <property type="match status" value="1"/>
</dbReference>
<feature type="domain" description="HTH asnC-type" evidence="4">
    <location>
        <begin position="9"/>
        <end position="70"/>
    </location>
</feature>